<feature type="chain" id="PRO_5043418548" description="Kazal-like domain-containing protein" evidence="4">
    <location>
        <begin position="30"/>
        <end position="97"/>
    </location>
</feature>
<evidence type="ECO:0000313" key="6">
    <source>
        <dbReference type="EMBL" id="KAK8728240.1"/>
    </source>
</evidence>
<dbReference type="Proteomes" id="UP001445076">
    <property type="component" value="Unassembled WGS sequence"/>
</dbReference>
<dbReference type="SUPFAM" id="SSF100895">
    <property type="entry name" value="Kazal-type serine protease inhibitors"/>
    <property type="match status" value="1"/>
</dbReference>
<keyword evidence="1" id="KW-0646">Protease inhibitor</keyword>
<dbReference type="PROSITE" id="PS51465">
    <property type="entry name" value="KAZAL_2"/>
    <property type="match status" value="1"/>
</dbReference>
<dbReference type="GO" id="GO:0005576">
    <property type="term" value="C:extracellular region"/>
    <property type="evidence" value="ECO:0007669"/>
    <property type="project" value="TreeGrafter"/>
</dbReference>
<dbReference type="SMART" id="SM00280">
    <property type="entry name" value="KAZAL"/>
    <property type="match status" value="1"/>
</dbReference>
<sequence length="97" mass="10299">MNKPAVTVPLLATTLLLLLALALPAVTTAYPQVQPDGANYPASSENRCPFVCKAVYEPVCGSDGQTYDSLCELKLAQCDDDSLQPAYDGLCADDDDD</sequence>
<feature type="domain" description="Kazal-like" evidence="5">
    <location>
        <begin position="42"/>
        <end position="93"/>
    </location>
</feature>
<evidence type="ECO:0000313" key="7">
    <source>
        <dbReference type="Proteomes" id="UP001445076"/>
    </source>
</evidence>
<comment type="caution">
    <text evidence="6">The sequence shown here is derived from an EMBL/GenBank/DDBJ whole genome shotgun (WGS) entry which is preliminary data.</text>
</comment>
<dbReference type="InterPro" id="IPR036058">
    <property type="entry name" value="Kazal_dom_sf"/>
</dbReference>
<keyword evidence="2" id="KW-0722">Serine protease inhibitor</keyword>
<dbReference type="AlphaFoldDB" id="A0AAW0WBS1"/>
<protein>
    <recommendedName>
        <fullName evidence="5">Kazal-like domain-containing protein</fullName>
    </recommendedName>
</protein>
<accession>A0AAW0WBS1</accession>
<keyword evidence="7" id="KW-1185">Reference proteome</keyword>
<dbReference type="InterPro" id="IPR002350">
    <property type="entry name" value="Kazal_dom"/>
</dbReference>
<feature type="signal peptide" evidence="4">
    <location>
        <begin position="1"/>
        <end position="29"/>
    </location>
</feature>
<evidence type="ECO:0000256" key="3">
    <source>
        <dbReference type="ARBA" id="ARBA00023157"/>
    </source>
</evidence>
<dbReference type="EMBL" id="JARKIK010000072">
    <property type="protein sequence ID" value="KAK8728240.1"/>
    <property type="molecule type" value="Genomic_DNA"/>
</dbReference>
<gene>
    <name evidence="6" type="ORF">OTU49_009187</name>
</gene>
<dbReference type="CDD" id="cd00104">
    <property type="entry name" value="KAZAL_FS"/>
    <property type="match status" value="1"/>
</dbReference>
<evidence type="ECO:0000256" key="4">
    <source>
        <dbReference type="SAM" id="SignalP"/>
    </source>
</evidence>
<dbReference type="Pfam" id="PF07648">
    <property type="entry name" value="Kazal_2"/>
    <property type="match status" value="1"/>
</dbReference>
<dbReference type="PANTHER" id="PTHR10913">
    <property type="entry name" value="FOLLISTATIN-RELATED"/>
    <property type="match status" value="1"/>
</dbReference>
<dbReference type="Gene3D" id="3.30.60.30">
    <property type="match status" value="1"/>
</dbReference>
<organism evidence="6 7">
    <name type="scientific">Cherax quadricarinatus</name>
    <name type="common">Australian red claw crayfish</name>
    <dbReference type="NCBI Taxonomy" id="27406"/>
    <lineage>
        <taxon>Eukaryota</taxon>
        <taxon>Metazoa</taxon>
        <taxon>Ecdysozoa</taxon>
        <taxon>Arthropoda</taxon>
        <taxon>Crustacea</taxon>
        <taxon>Multicrustacea</taxon>
        <taxon>Malacostraca</taxon>
        <taxon>Eumalacostraca</taxon>
        <taxon>Eucarida</taxon>
        <taxon>Decapoda</taxon>
        <taxon>Pleocyemata</taxon>
        <taxon>Astacidea</taxon>
        <taxon>Parastacoidea</taxon>
        <taxon>Parastacidae</taxon>
        <taxon>Cherax</taxon>
    </lineage>
</organism>
<reference evidence="6 7" key="1">
    <citation type="journal article" date="2024" name="BMC Genomics">
        <title>Genome assembly of redclaw crayfish (Cherax quadricarinatus) provides insights into its immune adaptation and hypoxia tolerance.</title>
        <authorList>
            <person name="Liu Z."/>
            <person name="Zheng J."/>
            <person name="Li H."/>
            <person name="Fang K."/>
            <person name="Wang S."/>
            <person name="He J."/>
            <person name="Zhou D."/>
            <person name="Weng S."/>
            <person name="Chi M."/>
            <person name="Gu Z."/>
            <person name="He J."/>
            <person name="Li F."/>
            <person name="Wang M."/>
        </authorList>
    </citation>
    <scope>NUCLEOTIDE SEQUENCE [LARGE SCALE GENOMIC DNA]</scope>
    <source>
        <strain evidence="6">ZL_2023a</strain>
    </source>
</reference>
<dbReference type="PANTHER" id="PTHR10913:SF45">
    <property type="entry name" value="FOLLISTATIN, ISOFORM A-RELATED"/>
    <property type="match status" value="1"/>
</dbReference>
<dbReference type="InterPro" id="IPR050653">
    <property type="entry name" value="Prot_Inhib_GrowthFact_Antg"/>
</dbReference>
<keyword evidence="4" id="KW-0732">Signal</keyword>
<evidence type="ECO:0000256" key="1">
    <source>
        <dbReference type="ARBA" id="ARBA00022690"/>
    </source>
</evidence>
<proteinExistence type="predicted"/>
<evidence type="ECO:0000256" key="2">
    <source>
        <dbReference type="ARBA" id="ARBA00022900"/>
    </source>
</evidence>
<keyword evidence="3" id="KW-1015">Disulfide bond</keyword>
<evidence type="ECO:0000259" key="5">
    <source>
        <dbReference type="PROSITE" id="PS51465"/>
    </source>
</evidence>
<name>A0AAW0WBS1_CHEQU</name>